<dbReference type="RefSeq" id="WP_244016721.1">
    <property type="nucleotide sequence ID" value="NZ_JALHLF010000005.1"/>
</dbReference>
<keyword evidence="1" id="KW-0812">Transmembrane</keyword>
<dbReference type="Proteomes" id="UP001162881">
    <property type="component" value="Unassembled WGS sequence"/>
</dbReference>
<accession>A0ABT0B970</accession>
<gene>
    <name evidence="2" type="ORF">MTR62_02585</name>
</gene>
<feature type="transmembrane region" description="Helical" evidence="1">
    <location>
        <begin position="52"/>
        <end position="74"/>
    </location>
</feature>
<proteinExistence type="predicted"/>
<reference evidence="2" key="1">
    <citation type="submission" date="2022-03" db="EMBL/GenBank/DDBJ databases">
        <title>Identification of a novel bacterium isolated from mangrove sediments.</title>
        <authorList>
            <person name="Pan X."/>
        </authorList>
    </citation>
    <scope>NUCLEOTIDE SEQUENCE</scope>
    <source>
        <strain evidence="2">B1949</strain>
    </source>
</reference>
<evidence type="ECO:0000256" key="1">
    <source>
        <dbReference type="SAM" id="Phobius"/>
    </source>
</evidence>
<evidence type="ECO:0000313" key="3">
    <source>
        <dbReference type="Proteomes" id="UP001162881"/>
    </source>
</evidence>
<keyword evidence="3" id="KW-1185">Reference proteome</keyword>
<comment type="caution">
    <text evidence="2">The sequence shown here is derived from an EMBL/GenBank/DDBJ whole genome shotgun (WGS) entry which is preliminary data.</text>
</comment>
<evidence type="ECO:0000313" key="2">
    <source>
        <dbReference type="EMBL" id="MCJ2181601.1"/>
    </source>
</evidence>
<keyword evidence="1" id="KW-1133">Transmembrane helix</keyword>
<dbReference type="EMBL" id="JALHLF010000005">
    <property type="protein sequence ID" value="MCJ2181601.1"/>
    <property type="molecule type" value="Genomic_DNA"/>
</dbReference>
<name>A0ABT0B970_9SPHN</name>
<protein>
    <submittedName>
        <fullName evidence="2">Uncharacterized protein</fullName>
    </submittedName>
</protein>
<sequence length="114" mass="12927">MDWTQGLGRAIRWGCWLGFALCYALNRYLKFAYGQPCIEGQPVEALTCGPRAIAEFANCVTLIGVTCLILALVISSLHHRQRRRQQAREIALRDTTPDRIKVSLTRRVQDADPR</sequence>
<keyword evidence="1" id="KW-0472">Membrane</keyword>
<organism evidence="2 3">
    <name type="scientific">Novosphingobium organovorum</name>
    <dbReference type="NCBI Taxonomy" id="2930092"/>
    <lineage>
        <taxon>Bacteria</taxon>
        <taxon>Pseudomonadati</taxon>
        <taxon>Pseudomonadota</taxon>
        <taxon>Alphaproteobacteria</taxon>
        <taxon>Sphingomonadales</taxon>
        <taxon>Sphingomonadaceae</taxon>
        <taxon>Novosphingobium</taxon>
    </lineage>
</organism>